<dbReference type="PROSITE" id="PS50238">
    <property type="entry name" value="RHOGAP"/>
    <property type="match status" value="1"/>
</dbReference>
<dbReference type="GO" id="GO:0005737">
    <property type="term" value="C:cytoplasm"/>
    <property type="evidence" value="ECO:0007669"/>
    <property type="project" value="TreeGrafter"/>
</dbReference>
<evidence type="ECO:0000313" key="4">
    <source>
        <dbReference type="Proteomes" id="UP000245383"/>
    </source>
</evidence>
<dbReference type="GO" id="GO:0007264">
    <property type="term" value="P:small GTPase-mediated signal transduction"/>
    <property type="evidence" value="ECO:0007669"/>
    <property type="project" value="TreeGrafter"/>
</dbReference>
<dbReference type="InterPro" id="IPR001251">
    <property type="entry name" value="CRAL-TRIO_dom"/>
</dbReference>
<dbReference type="CDD" id="cd00159">
    <property type="entry name" value="RhoGAP"/>
    <property type="match status" value="1"/>
</dbReference>
<feature type="domain" description="CRAL-TRIO" evidence="1">
    <location>
        <begin position="5"/>
        <end position="175"/>
    </location>
</feature>
<evidence type="ECO:0000259" key="2">
    <source>
        <dbReference type="PROSITE" id="PS50238"/>
    </source>
</evidence>
<dbReference type="SUPFAM" id="SSF48350">
    <property type="entry name" value="GTPase activation domain, GAP"/>
    <property type="match status" value="1"/>
</dbReference>
<gene>
    <name evidence="3" type="ORF">BB561_006438</name>
</gene>
<proteinExistence type="predicted"/>
<dbReference type="Pfam" id="PF13716">
    <property type="entry name" value="CRAL_TRIO_2"/>
    <property type="match status" value="1"/>
</dbReference>
<dbReference type="CDD" id="cd00170">
    <property type="entry name" value="SEC14"/>
    <property type="match status" value="1"/>
</dbReference>
<dbReference type="InterPro" id="IPR008936">
    <property type="entry name" value="Rho_GTPase_activation_prot"/>
</dbReference>
<dbReference type="OrthoDB" id="19923at2759"/>
<keyword evidence="4" id="KW-1185">Reference proteome</keyword>
<dbReference type="EMBL" id="MBFR01000542">
    <property type="protein sequence ID" value="PVU87201.1"/>
    <property type="molecule type" value="Genomic_DNA"/>
</dbReference>
<feature type="domain" description="Rho-GAP" evidence="2">
    <location>
        <begin position="184"/>
        <end position="434"/>
    </location>
</feature>
<evidence type="ECO:0008006" key="5">
    <source>
        <dbReference type="Google" id="ProtNLM"/>
    </source>
</evidence>
<dbReference type="PANTHER" id="PTHR45808:SF2">
    <property type="entry name" value="RHO GTPASE-ACTIVATING PROTEIN 68F"/>
    <property type="match status" value="1"/>
</dbReference>
<dbReference type="PANTHER" id="PTHR45808">
    <property type="entry name" value="RHO GTPASE-ACTIVATING PROTEIN 68F"/>
    <property type="match status" value="1"/>
</dbReference>
<dbReference type="SUPFAM" id="SSF52087">
    <property type="entry name" value="CRAL/TRIO domain"/>
    <property type="match status" value="1"/>
</dbReference>
<dbReference type="Gene3D" id="3.40.525.10">
    <property type="entry name" value="CRAL-TRIO lipid binding domain"/>
    <property type="match status" value="1"/>
</dbReference>
<protein>
    <recommendedName>
        <fullName evidence="5">Rho-GAP domain-containing protein</fullName>
    </recommendedName>
</protein>
<organism evidence="3 4">
    <name type="scientific">Smittium simulii</name>
    <dbReference type="NCBI Taxonomy" id="133385"/>
    <lineage>
        <taxon>Eukaryota</taxon>
        <taxon>Fungi</taxon>
        <taxon>Fungi incertae sedis</taxon>
        <taxon>Zoopagomycota</taxon>
        <taxon>Kickxellomycotina</taxon>
        <taxon>Harpellomycetes</taxon>
        <taxon>Harpellales</taxon>
        <taxon>Legeriomycetaceae</taxon>
        <taxon>Smittium</taxon>
    </lineage>
</organism>
<dbReference type="GO" id="GO:0005096">
    <property type="term" value="F:GTPase activator activity"/>
    <property type="evidence" value="ECO:0007669"/>
    <property type="project" value="TreeGrafter"/>
</dbReference>
<dbReference type="Pfam" id="PF00620">
    <property type="entry name" value="RhoGAP"/>
    <property type="match status" value="2"/>
</dbReference>
<dbReference type="Proteomes" id="UP000245383">
    <property type="component" value="Unassembled WGS sequence"/>
</dbReference>
<reference evidence="3 4" key="1">
    <citation type="journal article" date="2018" name="MBio">
        <title>Comparative Genomics Reveals the Core Gene Toolbox for the Fungus-Insect Symbiosis.</title>
        <authorList>
            <person name="Wang Y."/>
            <person name="Stata M."/>
            <person name="Wang W."/>
            <person name="Stajich J.E."/>
            <person name="White M.M."/>
            <person name="Moncalvo J.M."/>
        </authorList>
    </citation>
    <scope>NUCLEOTIDE SEQUENCE [LARGE SCALE GENOMIC DNA]</scope>
    <source>
        <strain evidence="3 4">SWE-8-4</strain>
    </source>
</reference>
<dbReference type="STRING" id="133385.A0A2T9Y4E2"/>
<dbReference type="AlphaFoldDB" id="A0A2T9Y4E2"/>
<dbReference type="InterPro" id="IPR036865">
    <property type="entry name" value="CRAL-TRIO_dom_sf"/>
</dbReference>
<sequence length="479" mass="54260">MNLNEDLKTEIIPKLVQYGSLDFESKPLIVFSACYLPDPKIYDYDFMVKLITFKLDAVVESDYSVVLFAGGSQYNTSITWLISAYQALKRDYKKNLKTLYIVHASFFTRLVFRAFAPLVSYKFAKKLFWIGNLYHLKFLVPMKTILVPQRVKEFDLSVAQAKIPQEIINKQTEILNLKGSLFKINISELLPTSTIDGTSLYLMPEPIIDWILYLYKNGINVEGLFRRSPSSIQLGEAKNEYNCGIGSMNLDDLGGVHVAAVLLKMFFKELPDPIFDSYDIKNIKNIPTYSESCDHHDPTDSIDDIFNYARVKHNASGSFVGDGGSSNQGRCVCCSNCIIEVEKRRIEFIQTRILCNKSVQLRQMLAHIFGLLYSISLNSAVNKMTSTNLSLIWSPNLYFSDDILSDVAMYTSGYGIATLGSVLVTLIQNFQIVFAQELSDFTNSIENEKPTSTISTLIKVLYTIKKNYIESDSAKSNWD</sequence>
<evidence type="ECO:0000313" key="3">
    <source>
        <dbReference type="EMBL" id="PVU87201.1"/>
    </source>
</evidence>
<evidence type="ECO:0000259" key="1">
    <source>
        <dbReference type="PROSITE" id="PS50191"/>
    </source>
</evidence>
<dbReference type="SMART" id="SM00324">
    <property type="entry name" value="RhoGAP"/>
    <property type="match status" value="1"/>
</dbReference>
<comment type="caution">
    <text evidence="3">The sequence shown here is derived from an EMBL/GenBank/DDBJ whole genome shotgun (WGS) entry which is preliminary data.</text>
</comment>
<accession>A0A2T9Y4E2</accession>
<dbReference type="Gene3D" id="1.10.555.10">
    <property type="entry name" value="Rho GTPase activation protein"/>
    <property type="match status" value="1"/>
</dbReference>
<name>A0A2T9Y4E2_9FUNG</name>
<dbReference type="PROSITE" id="PS50191">
    <property type="entry name" value="CRAL_TRIO"/>
    <property type="match status" value="1"/>
</dbReference>
<dbReference type="InterPro" id="IPR000198">
    <property type="entry name" value="RhoGAP_dom"/>
</dbReference>